<dbReference type="PROSITE" id="PS01344">
    <property type="entry name" value="FRATAXIN_1"/>
    <property type="match status" value="1"/>
</dbReference>
<evidence type="ECO:0000256" key="4">
    <source>
        <dbReference type="ARBA" id="ARBA00022434"/>
    </source>
</evidence>
<dbReference type="GO" id="GO:0008199">
    <property type="term" value="F:ferric iron binding"/>
    <property type="evidence" value="ECO:0007669"/>
    <property type="project" value="InterPro"/>
</dbReference>
<evidence type="ECO:0000256" key="10">
    <source>
        <dbReference type="ARBA" id="ARBA00023065"/>
    </source>
</evidence>
<organism evidence="13 14">
    <name type="scientific">Cronartium quercuum f. sp. fusiforme G11</name>
    <dbReference type="NCBI Taxonomy" id="708437"/>
    <lineage>
        <taxon>Eukaryota</taxon>
        <taxon>Fungi</taxon>
        <taxon>Dikarya</taxon>
        <taxon>Basidiomycota</taxon>
        <taxon>Pucciniomycotina</taxon>
        <taxon>Pucciniomycetes</taxon>
        <taxon>Pucciniales</taxon>
        <taxon>Coleosporiaceae</taxon>
        <taxon>Cronartium</taxon>
    </lineage>
</organism>
<keyword evidence="10" id="KW-0406">Ion transport</keyword>
<comment type="caution">
    <text evidence="13">The sequence shown here is derived from an EMBL/GenBank/DDBJ whole genome shotgun (WGS) entry which is preliminary data.</text>
</comment>
<dbReference type="NCBIfam" id="TIGR03422">
    <property type="entry name" value="mito_frataxin"/>
    <property type="match status" value="1"/>
</dbReference>
<comment type="similarity">
    <text evidence="2">Belongs to the frataxin family.</text>
</comment>
<dbReference type="InterPro" id="IPR002908">
    <property type="entry name" value="Frataxin/CyaY"/>
</dbReference>
<keyword evidence="6" id="KW-0410">Iron transport</keyword>
<keyword evidence="14" id="KW-1185">Reference proteome</keyword>
<evidence type="ECO:0000256" key="6">
    <source>
        <dbReference type="ARBA" id="ARBA00022496"/>
    </source>
</evidence>
<evidence type="ECO:0000256" key="5">
    <source>
        <dbReference type="ARBA" id="ARBA00022448"/>
    </source>
</evidence>
<keyword evidence="4" id="KW-0409">Iron storage</keyword>
<gene>
    <name evidence="13" type="ORF">CROQUDRAFT_658131</name>
</gene>
<dbReference type="NCBIfam" id="TIGR03421">
    <property type="entry name" value="FeS_CyaY"/>
    <property type="match status" value="1"/>
</dbReference>
<dbReference type="Pfam" id="PF01491">
    <property type="entry name" value="Frataxin_Cyay"/>
    <property type="match status" value="1"/>
</dbReference>
<name>A0A9P6NKM0_9BASI</name>
<dbReference type="GO" id="GO:0051537">
    <property type="term" value="F:2 iron, 2 sulfur cluster binding"/>
    <property type="evidence" value="ECO:0007669"/>
    <property type="project" value="TreeGrafter"/>
</dbReference>
<dbReference type="GO" id="GO:0016226">
    <property type="term" value="P:iron-sulfur cluster assembly"/>
    <property type="evidence" value="ECO:0007669"/>
    <property type="project" value="InterPro"/>
</dbReference>
<protein>
    <recommendedName>
        <fullName evidence="3">ferroxidase</fullName>
        <ecNumber evidence="3">1.16.3.1</ecNumber>
    </recommendedName>
</protein>
<dbReference type="InterPro" id="IPR036524">
    <property type="entry name" value="Frataxin/CyaY_sf"/>
</dbReference>
<evidence type="ECO:0000256" key="2">
    <source>
        <dbReference type="ARBA" id="ARBA00008183"/>
    </source>
</evidence>
<dbReference type="PANTHER" id="PTHR16821:SF2">
    <property type="entry name" value="FRATAXIN, MITOCHONDRIAL"/>
    <property type="match status" value="1"/>
</dbReference>
<reference evidence="13" key="1">
    <citation type="submission" date="2013-11" db="EMBL/GenBank/DDBJ databases">
        <title>Genome sequence of the fusiform rust pathogen reveals effectors for host alternation and coevolution with pine.</title>
        <authorList>
            <consortium name="DOE Joint Genome Institute"/>
            <person name="Smith K."/>
            <person name="Pendleton A."/>
            <person name="Kubisiak T."/>
            <person name="Anderson C."/>
            <person name="Salamov A."/>
            <person name="Aerts A."/>
            <person name="Riley R."/>
            <person name="Clum A."/>
            <person name="Lindquist E."/>
            <person name="Ence D."/>
            <person name="Campbell M."/>
            <person name="Kronenberg Z."/>
            <person name="Feau N."/>
            <person name="Dhillon B."/>
            <person name="Hamelin R."/>
            <person name="Burleigh J."/>
            <person name="Smith J."/>
            <person name="Yandell M."/>
            <person name="Nelson C."/>
            <person name="Grigoriev I."/>
            <person name="Davis J."/>
        </authorList>
    </citation>
    <scope>NUCLEOTIDE SEQUENCE</scope>
    <source>
        <strain evidence="13">G11</strain>
    </source>
</reference>
<keyword evidence="8" id="KW-0560">Oxidoreductase</keyword>
<keyword evidence="5" id="KW-0813">Transport</keyword>
<dbReference type="InterPro" id="IPR017789">
    <property type="entry name" value="Frataxin"/>
</dbReference>
<dbReference type="EC" id="1.16.3.1" evidence="3"/>
<evidence type="ECO:0000313" key="14">
    <source>
        <dbReference type="Proteomes" id="UP000886653"/>
    </source>
</evidence>
<evidence type="ECO:0000256" key="7">
    <source>
        <dbReference type="ARBA" id="ARBA00022946"/>
    </source>
</evidence>
<dbReference type="GO" id="GO:0004322">
    <property type="term" value="F:ferroxidase activity"/>
    <property type="evidence" value="ECO:0007669"/>
    <property type="project" value="UniProtKB-EC"/>
</dbReference>
<proteinExistence type="inferred from homology"/>
<accession>A0A9P6NKM0</accession>
<dbReference type="GO" id="GO:0008198">
    <property type="term" value="F:ferrous iron binding"/>
    <property type="evidence" value="ECO:0007669"/>
    <property type="project" value="TreeGrafter"/>
</dbReference>
<dbReference type="Proteomes" id="UP000886653">
    <property type="component" value="Unassembled WGS sequence"/>
</dbReference>
<dbReference type="PANTHER" id="PTHR16821">
    <property type="entry name" value="FRATAXIN"/>
    <property type="match status" value="1"/>
</dbReference>
<dbReference type="SUPFAM" id="SSF55387">
    <property type="entry name" value="Frataxin/Nqo15-like"/>
    <property type="match status" value="1"/>
</dbReference>
<keyword evidence="9" id="KW-0408">Iron</keyword>
<comment type="subcellular location">
    <subcellularLocation>
        <location evidence="1">Mitochondrion</location>
    </subcellularLocation>
</comment>
<dbReference type="GO" id="GO:0034986">
    <property type="term" value="F:iron chaperone activity"/>
    <property type="evidence" value="ECO:0007669"/>
    <property type="project" value="TreeGrafter"/>
</dbReference>
<dbReference type="SMART" id="SM01219">
    <property type="entry name" value="Frataxin_Cyay"/>
    <property type="match status" value="1"/>
</dbReference>
<evidence type="ECO:0000256" key="1">
    <source>
        <dbReference type="ARBA" id="ARBA00004173"/>
    </source>
</evidence>
<sequence>MTICLAGTRRTASAASATRHHASFDHLRRRLRTELWSSISVDASLCQRLVENRLRVNLTLVNTSPETFLNRRTYLTSFPSRDHVSTSHNTPSPTISELADQEYHQISDETLHHLTESLETLIESGHPKVEGWDVDYSCSTCGKSGVLTFSMGGNGTYVLNKQPPNKQIWFSSPFSGPKRFDYDRNLAEWFYSRDDSRLIDLIRDEVSNALGDDHFIKILATHKQSEE</sequence>
<comment type="catalytic activity">
    <reaction evidence="12">
        <text>4 Fe(2+) + O2 + 4 H(+) = 4 Fe(3+) + 2 H2O</text>
        <dbReference type="Rhea" id="RHEA:11148"/>
        <dbReference type="ChEBI" id="CHEBI:15377"/>
        <dbReference type="ChEBI" id="CHEBI:15378"/>
        <dbReference type="ChEBI" id="CHEBI:15379"/>
        <dbReference type="ChEBI" id="CHEBI:29033"/>
        <dbReference type="ChEBI" id="CHEBI:29034"/>
        <dbReference type="EC" id="1.16.3.1"/>
    </reaction>
</comment>
<dbReference type="GO" id="GO:0005739">
    <property type="term" value="C:mitochondrion"/>
    <property type="evidence" value="ECO:0007669"/>
    <property type="project" value="UniProtKB-SubCell"/>
</dbReference>
<dbReference type="AlphaFoldDB" id="A0A9P6NKM0"/>
<dbReference type="Gene3D" id="3.30.920.10">
    <property type="entry name" value="Frataxin/CyaY"/>
    <property type="match status" value="1"/>
</dbReference>
<keyword evidence="7" id="KW-0809">Transit peptide</keyword>
<evidence type="ECO:0000313" key="13">
    <source>
        <dbReference type="EMBL" id="KAG0145879.1"/>
    </source>
</evidence>
<evidence type="ECO:0000256" key="8">
    <source>
        <dbReference type="ARBA" id="ARBA00023002"/>
    </source>
</evidence>
<dbReference type="EMBL" id="MU167269">
    <property type="protein sequence ID" value="KAG0145879.1"/>
    <property type="molecule type" value="Genomic_DNA"/>
</dbReference>
<dbReference type="PROSITE" id="PS50810">
    <property type="entry name" value="FRATAXIN_2"/>
    <property type="match status" value="1"/>
</dbReference>
<dbReference type="GO" id="GO:0006879">
    <property type="term" value="P:intracellular iron ion homeostasis"/>
    <property type="evidence" value="ECO:0007669"/>
    <property type="project" value="UniProtKB-KW"/>
</dbReference>
<dbReference type="GO" id="GO:0006826">
    <property type="term" value="P:iron ion transport"/>
    <property type="evidence" value="ECO:0007669"/>
    <property type="project" value="UniProtKB-KW"/>
</dbReference>
<evidence type="ECO:0000256" key="11">
    <source>
        <dbReference type="ARBA" id="ARBA00023128"/>
    </source>
</evidence>
<evidence type="ECO:0000256" key="12">
    <source>
        <dbReference type="ARBA" id="ARBA00047990"/>
    </source>
</evidence>
<keyword evidence="11" id="KW-0496">Mitochondrion</keyword>
<evidence type="ECO:0000256" key="9">
    <source>
        <dbReference type="ARBA" id="ARBA00023004"/>
    </source>
</evidence>
<evidence type="ECO:0000256" key="3">
    <source>
        <dbReference type="ARBA" id="ARBA00013107"/>
    </source>
</evidence>
<dbReference type="InterPro" id="IPR020895">
    <property type="entry name" value="Frataxin_CS"/>
</dbReference>
<dbReference type="OrthoDB" id="1897642at2759"/>